<keyword evidence="3" id="KW-1185">Reference proteome</keyword>
<dbReference type="RefSeq" id="WP_183894806.1">
    <property type="nucleotide sequence ID" value="NZ_JACIDV010000003.1"/>
</dbReference>
<protein>
    <submittedName>
        <fullName evidence="2">Putative NAD(P)/FAD-binding protein YdhS</fullName>
    </submittedName>
</protein>
<gene>
    <name evidence="2" type="ORF">GGQ73_001266</name>
</gene>
<dbReference type="Proteomes" id="UP000565286">
    <property type="component" value="Unassembled WGS sequence"/>
</dbReference>
<organism evidence="2 3">
    <name type="scientific">Rhizobium skierniewicense</name>
    <dbReference type="NCBI Taxonomy" id="984260"/>
    <lineage>
        <taxon>Bacteria</taxon>
        <taxon>Pseudomonadati</taxon>
        <taxon>Pseudomonadota</taxon>
        <taxon>Alphaproteobacteria</taxon>
        <taxon>Hyphomicrobiales</taxon>
        <taxon>Rhizobiaceae</taxon>
        <taxon>Rhizobium/Agrobacterium group</taxon>
        <taxon>Rhizobium</taxon>
    </lineage>
</organism>
<name>A0A7W6G0V7_9HYPH</name>
<accession>A0A7W6G0V7</accession>
<dbReference type="SUPFAM" id="SSF51905">
    <property type="entry name" value="FAD/NAD(P)-binding domain"/>
    <property type="match status" value="1"/>
</dbReference>
<proteinExistence type="predicted"/>
<dbReference type="PANTHER" id="PTHR40254">
    <property type="entry name" value="BLR0577 PROTEIN"/>
    <property type="match status" value="1"/>
</dbReference>
<evidence type="ECO:0000259" key="1">
    <source>
        <dbReference type="Pfam" id="PF13454"/>
    </source>
</evidence>
<dbReference type="Gene3D" id="3.50.50.60">
    <property type="entry name" value="FAD/NAD(P)-binding domain"/>
    <property type="match status" value="1"/>
</dbReference>
<feature type="domain" description="FAD-dependent urate hydroxylase HpyO/Asp monooxygenase CreE-like FAD/NAD(P)-binding" evidence="1">
    <location>
        <begin position="7"/>
        <end position="167"/>
    </location>
</feature>
<comment type="caution">
    <text evidence="2">The sequence shown here is derived from an EMBL/GenBank/DDBJ whole genome shotgun (WGS) entry which is preliminary data.</text>
</comment>
<dbReference type="AlphaFoldDB" id="A0A7W6G0V7"/>
<evidence type="ECO:0000313" key="3">
    <source>
        <dbReference type="Proteomes" id="UP000565286"/>
    </source>
</evidence>
<dbReference type="InterPro" id="IPR052189">
    <property type="entry name" value="L-asp_N-monooxygenase_NS-form"/>
</dbReference>
<dbReference type="InterPro" id="IPR038732">
    <property type="entry name" value="HpyO/CreE_NAD-binding"/>
</dbReference>
<sequence length="560" mass="61813">MTDRVCIIGSGPTGIYTFQHLSHSPKHLSITIYEAENYAGKGTPYLPTINDPAMLSNIPSIEIPPLGQTLADWLRGRDDEYLSTFGIVRTQISEREFYPRLVLGDYFHDQFLYLKAQAEKNGHKVDIRVQHRVRDIALETREIRLKVEAAGETFDALYDHVVMATGHNWPENTETHPGYFMSAWPASALQSIEGGRLGILGTSLSAIDALMTVATSCGSFVYDGTGNLQYQPSTGSEDFHAVLMSRKGLLPEADFYCPLPYMRPRICTPEAIEALISQGSNGLLDKVFELFRNEISLADPDYAAEIGLSQLTVDTFANAYYARRSNIDPFVWAAANLAEAKQNAAAEFTVPWRYAIMITHEIIAKVVPHLDTEDFARFNASFKGIFIDEYATVPHLSIERLLALRNAARLDIFKLGSDYEITKPDSARGAYVALGDRTERFDNFIDATGQSALSARELPFPTLVSQETVRKAPTAEPSGFLVGDAAVSSVRLGGIDVDDHYRTITAGTVSNRLYCAAIPFLLHKNPFVQGITSAAETGEIVAHAIIEDLSHTQFTELLSA</sequence>
<dbReference type="InterPro" id="IPR036188">
    <property type="entry name" value="FAD/NAD-bd_sf"/>
</dbReference>
<dbReference type="Pfam" id="PF13454">
    <property type="entry name" value="NAD_binding_9"/>
    <property type="match status" value="1"/>
</dbReference>
<evidence type="ECO:0000313" key="2">
    <source>
        <dbReference type="EMBL" id="MBB3945333.1"/>
    </source>
</evidence>
<reference evidence="2 3" key="1">
    <citation type="submission" date="2020-08" db="EMBL/GenBank/DDBJ databases">
        <title>Genomic Encyclopedia of Type Strains, Phase IV (KMG-IV): sequencing the most valuable type-strain genomes for metagenomic binning, comparative biology and taxonomic classification.</title>
        <authorList>
            <person name="Goeker M."/>
        </authorList>
    </citation>
    <scope>NUCLEOTIDE SEQUENCE [LARGE SCALE GENOMIC DNA]</scope>
    <source>
        <strain evidence="2 3">DSM 26438</strain>
    </source>
</reference>
<dbReference type="PANTHER" id="PTHR40254:SF1">
    <property type="entry name" value="BLR0577 PROTEIN"/>
    <property type="match status" value="1"/>
</dbReference>
<dbReference type="EMBL" id="JACIDV010000003">
    <property type="protein sequence ID" value="MBB3945333.1"/>
    <property type="molecule type" value="Genomic_DNA"/>
</dbReference>